<protein>
    <submittedName>
        <fullName evidence="1">Uncharacterized protein</fullName>
    </submittedName>
</protein>
<gene>
    <name evidence="1" type="ORF">EMPG_13464</name>
</gene>
<dbReference type="EMBL" id="LDEV01001663">
    <property type="protein sequence ID" value="KLJ11251.1"/>
    <property type="molecule type" value="Genomic_DNA"/>
</dbReference>
<dbReference type="AlphaFoldDB" id="A0A0H1BPZ7"/>
<dbReference type="Proteomes" id="UP000053573">
    <property type="component" value="Unassembled WGS sequence"/>
</dbReference>
<keyword evidence="2" id="KW-1185">Reference proteome</keyword>
<evidence type="ECO:0000313" key="2">
    <source>
        <dbReference type="Proteomes" id="UP000053573"/>
    </source>
</evidence>
<evidence type="ECO:0000313" key="1">
    <source>
        <dbReference type="EMBL" id="KLJ11251.1"/>
    </source>
</evidence>
<reference evidence="2" key="1">
    <citation type="journal article" date="2015" name="PLoS Genet.">
        <title>The dynamic genome and transcriptome of the human fungal pathogen Blastomyces and close relative Emmonsia.</title>
        <authorList>
            <person name="Munoz J.F."/>
            <person name="Gauthier G.M."/>
            <person name="Desjardins C.A."/>
            <person name="Gallo J.E."/>
            <person name="Holder J."/>
            <person name="Sullivan T.D."/>
            <person name="Marty A.J."/>
            <person name="Carmen J.C."/>
            <person name="Chen Z."/>
            <person name="Ding L."/>
            <person name="Gujja S."/>
            <person name="Magrini V."/>
            <person name="Misas E."/>
            <person name="Mitreva M."/>
            <person name="Priest M."/>
            <person name="Saif S."/>
            <person name="Whiston E.A."/>
            <person name="Young S."/>
            <person name="Zeng Q."/>
            <person name="Goldman W.E."/>
            <person name="Mardis E.R."/>
            <person name="Taylor J.W."/>
            <person name="McEwen J.G."/>
            <person name="Clay O.K."/>
            <person name="Klein B.S."/>
            <person name="Cuomo C.A."/>
        </authorList>
    </citation>
    <scope>NUCLEOTIDE SEQUENCE [LARGE SCALE GENOMIC DNA]</scope>
    <source>
        <strain evidence="2">UAMH 139</strain>
    </source>
</reference>
<comment type="caution">
    <text evidence="1">The sequence shown here is derived from an EMBL/GenBank/DDBJ whole genome shotgun (WGS) entry which is preliminary data.</text>
</comment>
<organism evidence="1 2">
    <name type="scientific">Blastomyces silverae</name>
    <dbReference type="NCBI Taxonomy" id="2060906"/>
    <lineage>
        <taxon>Eukaryota</taxon>
        <taxon>Fungi</taxon>
        <taxon>Dikarya</taxon>
        <taxon>Ascomycota</taxon>
        <taxon>Pezizomycotina</taxon>
        <taxon>Eurotiomycetes</taxon>
        <taxon>Eurotiomycetidae</taxon>
        <taxon>Onygenales</taxon>
        <taxon>Ajellomycetaceae</taxon>
        <taxon>Blastomyces</taxon>
    </lineage>
</organism>
<dbReference type="OrthoDB" id="4191107at2759"/>
<name>A0A0H1BPZ7_9EURO</name>
<accession>A0A0H1BPZ7</accession>
<proteinExistence type="predicted"/>
<sequence>MSDYCYRASHECSYDTSDHFLSVNEVEILLSVIVFSSINLSHSIFKSVVNSVSVSQSIAQSLTLSNTVSFFTVTDSFILKISVLSVLSAVSQTYNYSLSLHIISDQTYENLSRFLISDSHTEIYF</sequence>